<gene>
    <name evidence="7" type="ORF">SLS58_005021</name>
</gene>
<keyword evidence="4" id="KW-0539">Nucleus</keyword>
<feature type="domain" description="Xylanolytic transcriptional activator regulatory" evidence="6">
    <location>
        <begin position="231"/>
        <end position="293"/>
    </location>
</feature>
<evidence type="ECO:0000256" key="4">
    <source>
        <dbReference type="ARBA" id="ARBA00023242"/>
    </source>
</evidence>
<dbReference type="CDD" id="cd12148">
    <property type="entry name" value="fungal_TF_MHR"/>
    <property type="match status" value="1"/>
</dbReference>
<evidence type="ECO:0000259" key="6">
    <source>
        <dbReference type="SMART" id="SM00906"/>
    </source>
</evidence>
<proteinExistence type="predicted"/>
<dbReference type="EMBL" id="JAKEKT020000029">
    <property type="protein sequence ID" value="KAL1643052.1"/>
    <property type="molecule type" value="Genomic_DNA"/>
</dbReference>
<sequence>MFLTFVSTPSTAPSSSKGRARVRHAQQHPPPALSRSADSSAPPPASPAPAPAPAPDAVDALGPEFAVKINHYFSSIATVVPEQVLDSPPPPQYSAIASTLQCADQPALHLTGPQRSALLRLYVRRLHQAAPVVDLAQLRGRCHDESPLPLLCAVFGLSIQHAACSGLATRMLDLAMPATTACRDASLAGYELMARCRRGLAVASLEPSFTDVQCHVLIALYLVNAGQLQAAYNLLGSAVRAAYCLDLHADELGRRLWWCLVQLDLRCSSLLARPPAFRRSDMACPFPADSRREWSLHVHSVKLTAAVLSASSPGAHWSFDEAHARGLADQLGPVLEWEAAVCQTTIFSDLELDPGQTMAAFEQQQDLVSPGGQDERSMQRVLLKIHYHDSLMALLRSFIRFPFKSISPVRSPGVDRHATAAVAHALALTATVLDGFRRGDLLYGWCGVYQSLWNALLTMAGFVLSYPLCRYSCTARRLLPETIAVFDMVSPRISTPARFAALGRDLLGRVERLVAFVEEKQREKEEASSSSVAMTVTMPSSTSGESVSDALGDVEGQAIIAAPADPDQQAFLDCHHDQEDMWSWMDIVDPSNWPDYRDGVDQLFTDIIDLDLLMDEPWRGMQQQ</sequence>
<accession>A0ABR3TRT6</accession>
<dbReference type="SMART" id="SM00906">
    <property type="entry name" value="Fungal_trans"/>
    <property type="match status" value="1"/>
</dbReference>
<feature type="compositionally biased region" description="Polar residues" evidence="5">
    <location>
        <begin position="1"/>
        <end position="17"/>
    </location>
</feature>
<feature type="region of interest" description="Disordered" evidence="5">
    <location>
        <begin position="526"/>
        <end position="547"/>
    </location>
</feature>
<comment type="caution">
    <text evidence="7">The sequence shown here is derived from an EMBL/GenBank/DDBJ whole genome shotgun (WGS) entry which is preliminary data.</text>
</comment>
<keyword evidence="2" id="KW-0479">Metal-binding</keyword>
<feature type="region of interest" description="Disordered" evidence="5">
    <location>
        <begin position="1"/>
        <end position="57"/>
    </location>
</feature>
<protein>
    <recommendedName>
        <fullName evidence="6">Xylanolytic transcriptional activator regulatory domain-containing protein</fullName>
    </recommendedName>
</protein>
<feature type="compositionally biased region" description="Polar residues" evidence="5">
    <location>
        <begin position="528"/>
        <end position="546"/>
    </location>
</feature>
<organism evidence="7 8">
    <name type="scientific">Diplodia intermedia</name>
    <dbReference type="NCBI Taxonomy" id="856260"/>
    <lineage>
        <taxon>Eukaryota</taxon>
        <taxon>Fungi</taxon>
        <taxon>Dikarya</taxon>
        <taxon>Ascomycota</taxon>
        <taxon>Pezizomycotina</taxon>
        <taxon>Dothideomycetes</taxon>
        <taxon>Dothideomycetes incertae sedis</taxon>
        <taxon>Botryosphaeriales</taxon>
        <taxon>Botryosphaeriaceae</taxon>
        <taxon>Diplodia</taxon>
    </lineage>
</organism>
<evidence type="ECO:0000256" key="5">
    <source>
        <dbReference type="SAM" id="MobiDB-lite"/>
    </source>
</evidence>
<dbReference type="Pfam" id="PF04082">
    <property type="entry name" value="Fungal_trans"/>
    <property type="match status" value="1"/>
</dbReference>
<keyword evidence="3" id="KW-0238">DNA-binding</keyword>
<dbReference type="PANTHER" id="PTHR46910">
    <property type="entry name" value="TRANSCRIPTION FACTOR PDR1"/>
    <property type="match status" value="1"/>
</dbReference>
<evidence type="ECO:0000256" key="3">
    <source>
        <dbReference type="ARBA" id="ARBA00023125"/>
    </source>
</evidence>
<reference evidence="7 8" key="1">
    <citation type="journal article" date="2023" name="Plant Dis.">
        <title>First Report of Diplodia intermedia Causing Canker and Dieback Diseases on Apple Trees in Canada.</title>
        <authorList>
            <person name="Ellouze W."/>
            <person name="Ilyukhin E."/>
            <person name="Sulman M."/>
            <person name="Ali S."/>
        </authorList>
    </citation>
    <scope>NUCLEOTIDE SEQUENCE [LARGE SCALE GENOMIC DNA]</scope>
    <source>
        <strain evidence="7 8">M45-28</strain>
    </source>
</reference>
<dbReference type="InterPro" id="IPR050987">
    <property type="entry name" value="AtrR-like"/>
</dbReference>
<comment type="subcellular location">
    <subcellularLocation>
        <location evidence="1">Nucleus</location>
    </subcellularLocation>
</comment>
<feature type="compositionally biased region" description="Pro residues" evidence="5">
    <location>
        <begin position="41"/>
        <end position="54"/>
    </location>
</feature>
<evidence type="ECO:0000256" key="1">
    <source>
        <dbReference type="ARBA" id="ARBA00004123"/>
    </source>
</evidence>
<evidence type="ECO:0000256" key="2">
    <source>
        <dbReference type="ARBA" id="ARBA00022723"/>
    </source>
</evidence>
<keyword evidence="8" id="KW-1185">Reference proteome</keyword>
<evidence type="ECO:0000313" key="8">
    <source>
        <dbReference type="Proteomes" id="UP001521184"/>
    </source>
</evidence>
<dbReference type="PANTHER" id="PTHR46910:SF3">
    <property type="entry name" value="HALOTOLERANCE PROTEIN 9-RELATED"/>
    <property type="match status" value="1"/>
</dbReference>
<evidence type="ECO:0000313" key="7">
    <source>
        <dbReference type="EMBL" id="KAL1643052.1"/>
    </source>
</evidence>
<name>A0ABR3TRT6_9PEZI</name>
<dbReference type="Proteomes" id="UP001521184">
    <property type="component" value="Unassembled WGS sequence"/>
</dbReference>
<dbReference type="InterPro" id="IPR007219">
    <property type="entry name" value="XnlR_reg_dom"/>
</dbReference>